<dbReference type="InterPro" id="IPR058245">
    <property type="entry name" value="NreC/VraR/RcsB-like_REC"/>
</dbReference>
<comment type="caution">
    <text evidence="5">The sequence shown here is derived from an EMBL/GenBank/DDBJ whole genome shotgun (WGS) entry which is preliminary data.</text>
</comment>
<dbReference type="InterPro" id="IPR011006">
    <property type="entry name" value="CheY-like_superfamily"/>
</dbReference>
<dbReference type="PANTHER" id="PTHR45566">
    <property type="entry name" value="HTH-TYPE TRANSCRIPTIONAL REGULATOR YHJB-RELATED"/>
    <property type="match status" value="1"/>
</dbReference>
<dbReference type="PROSITE" id="PS50110">
    <property type="entry name" value="RESPONSE_REGULATORY"/>
    <property type="match status" value="1"/>
</dbReference>
<evidence type="ECO:0000259" key="4">
    <source>
        <dbReference type="PROSITE" id="PS50110"/>
    </source>
</evidence>
<dbReference type="SUPFAM" id="SSF46894">
    <property type="entry name" value="C-terminal effector domain of the bipartite response regulators"/>
    <property type="match status" value="1"/>
</dbReference>
<dbReference type="SMART" id="SM00421">
    <property type="entry name" value="HTH_LUXR"/>
    <property type="match status" value="1"/>
</dbReference>
<evidence type="ECO:0000313" key="5">
    <source>
        <dbReference type="EMBL" id="KZD20428.1"/>
    </source>
</evidence>
<evidence type="ECO:0000256" key="3">
    <source>
        <dbReference type="PROSITE-ProRule" id="PRU00169"/>
    </source>
</evidence>
<dbReference type="EMBL" id="LVYV01000056">
    <property type="protein sequence ID" value="KZD20428.1"/>
    <property type="molecule type" value="Genomic_DNA"/>
</dbReference>
<dbReference type="STRING" id="943830.A4A58_19575"/>
<sequence length="223" mass="24117">MKVVDIAVVDGHPLMIEAVSALVGRTPGVKIVDTGTNANDVICVASRSRPRVLITDVDLPGSIFSAIKIVTLLSPETKVLIFTAASGVAPAVRALNAGAMGYVLKLNATADLLSAIVAVDQGQTYITKAFSAQAAFYLKNETLRRRAAEAVTLNMRDEQIIRLLVRDQSNEEISDALRICKTDVEHHVARLTQRMHARNRLEALISACHLKKTANRVKAPTIN</sequence>
<accession>A0A163X556</accession>
<keyword evidence="2" id="KW-0238">DNA-binding</keyword>
<dbReference type="Pfam" id="PF00196">
    <property type="entry name" value="GerE"/>
    <property type="match status" value="1"/>
</dbReference>
<dbReference type="OrthoDB" id="3678174at2"/>
<dbReference type="InterPro" id="IPR016032">
    <property type="entry name" value="Sig_transdc_resp-reg_C-effctor"/>
</dbReference>
<protein>
    <recommendedName>
        <fullName evidence="4">Response regulatory domain-containing protein</fullName>
    </recommendedName>
</protein>
<dbReference type="GO" id="GO:0006355">
    <property type="term" value="P:regulation of DNA-templated transcription"/>
    <property type="evidence" value="ECO:0007669"/>
    <property type="project" value="InterPro"/>
</dbReference>
<dbReference type="AlphaFoldDB" id="A0A163X556"/>
<dbReference type="SUPFAM" id="SSF52172">
    <property type="entry name" value="CheY-like"/>
    <property type="match status" value="1"/>
</dbReference>
<name>A0A163X556_9BRAD</name>
<organism evidence="5 6">
    <name type="scientific">Tardiphaga robiniae</name>
    <dbReference type="NCBI Taxonomy" id="943830"/>
    <lineage>
        <taxon>Bacteria</taxon>
        <taxon>Pseudomonadati</taxon>
        <taxon>Pseudomonadota</taxon>
        <taxon>Alphaproteobacteria</taxon>
        <taxon>Hyphomicrobiales</taxon>
        <taxon>Nitrobacteraceae</taxon>
        <taxon>Tardiphaga</taxon>
    </lineage>
</organism>
<dbReference type="Pfam" id="PF00072">
    <property type="entry name" value="Response_reg"/>
    <property type="match status" value="1"/>
</dbReference>
<keyword evidence="1 3" id="KW-0597">Phosphoprotein</keyword>
<evidence type="ECO:0000256" key="2">
    <source>
        <dbReference type="ARBA" id="ARBA00023125"/>
    </source>
</evidence>
<dbReference type="SMART" id="SM00448">
    <property type="entry name" value="REC"/>
    <property type="match status" value="1"/>
</dbReference>
<dbReference type="InterPro" id="IPR051015">
    <property type="entry name" value="EvgA-like"/>
</dbReference>
<reference evidence="5 6" key="1">
    <citation type="submission" date="2016-03" db="EMBL/GenBank/DDBJ databases">
        <title>Microsymbionts genomes from the relict species Vavilovia formosa (Stev.) Fed.</title>
        <authorList>
            <person name="Kopat V."/>
            <person name="Chirak E."/>
            <person name="Kimeklis A."/>
            <person name="Andronov E."/>
        </authorList>
    </citation>
    <scope>NUCLEOTIDE SEQUENCE [LARGE SCALE GENOMIC DNA]</scope>
    <source>
        <strain evidence="5 6">Vaf07</strain>
    </source>
</reference>
<dbReference type="CDD" id="cd17535">
    <property type="entry name" value="REC_NarL-like"/>
    <property type="match status" value="1"/>
</dbReference>
<feature type="modified residue" description="4-aspartylphosphate" evidence="3">
    <location>
        <position position="56"/>
    </location>
</feature>
<keyword evidence="6" id="KW-1185">Reference proteome</keyword>
<dbReference type="GO" id="GO:0003677">
    <property type="term" value="F:DNA binding"/>
    <property type="evidence" value="ECO:0007669"/>
    <property type="project" value="UniProtKB-KW"/>
</dbReference>
<proteinExistence type="predicted"/>
<dbReference type="Proteomes" id="UP000076574">
    <property type="component" value="Unassembled WGS sequence"/>
</dbReference>
<gene>
    <name evidence="5" type="ORF">A4A58_19575</name>
</gene>
<dbReference type="InterPro" id="IPR001789">
    <property type="entry name" value="Sig_transdc_resp-reg_receiver"/>
</dbReference>
<dbReference type="RefSeq" id="WP_068738795.1">
    <property type="nucleotide sequence ID" value="NZ_LVYV01000056.1"/>
</dbReference>
<evidence type="ECO:0000313" key="6">
    <source>
        <dbReference type="Proteomes" id="UP000076574"/>
    </source>
</evidence>
<feature type="domain" description="Response regulatory" evidence="4">
    <location>
        <begin position="5"/>
        <end position="120"/>
    </location>
</feature>
<dbReference type="PANTHER" id="PTHR45566:SF2">
    <property type="entry name" value="NARL SUBFAMILY"/>
    <property type="match status" value="1"/>
</dbReference>
<dbReference type="Gene3D" id="3.40.50.2300">
    <property type="match status" value="1"/>
</dbReference>
<evidence type="ECO:0000256" key="1">
    <source>
        <dbReference type="ARBA" id="ARBA00022553"/>
    </source>
</evidence>
<dbReference type="GO" id="GO:0000160">
    <property type="term" value="P:phosphorelay signal transduction system"/>
    <property type="evidence" value="ECO:0007669"/>
    <property type="project" value="InterPro"/>
</dbReference>
<dbReference type="InterPro" id="IPR000792">
    <property type="entry name" value="Tscrpt_reg_LuxR_C"/>
</dbReference>